<gene>
    <name evidence="1" type="ORF">AYI70_g10949</name>
</gene>
<protein>
    <submittedName>
        <fullName evidence="1">Uncharacterized protein</fullName>
    </submittedName>
</protein>
<dbReference type="AlphaFoldDB" id="A0A1R1X454"/>
<comment type="caution">
    <text evidence="1">The sequence shown here is derived from an EMBL/GenBank/DDBJ whole genome shotgun (WGS) entry which is preliminary data.</text>
</comment>
<organism evidence="1 2">
    <name type="scientific">Smittium culicis</name>
    <dbReference type="NCBI Taxonomy" id="133412"/>
    <lineage>
        <taxon>Eukaryota</taxon>
        <taxon>Fungi</taxon>
        <taxon>Fungi incertae sedis</taxon>
        <taxon>Zoopagomycota</taxon>
        <taxon>Kickxellomycotina</taxon>
        <taxon>Harpellomycetes</taxon>
        <taxon>Harpellales</taxon>
        <taxon>Legeriomycetaceae</taxon>
        <taxon>Smittium</taxon>
    </lineage>
</organism>
<evidence type="ECO:0000313" key="1">
    <source>
        <dbReference type="EMBL" id="OMJ09390.1"/>
    </source>
</evidence>
<dbReference type="Proteomes" id="UP000187283">
    <property type="component" value="Unassembled WGS sequence"/>
</dbReference>
<keyword evidence="2" id="KW-1185">Reference proteome</keyword>
<sequence length="127" mass="14141">MSKLETCFSFNTGPPVCMINSTAPNTGSVYSPEDLETGYENYYINSTYLLSCSQNHSYPGYYTFSFGRVCIYANEKFRLVGSKENCNSTICDKVLFATSSSLHSPKPFWANIAVITIAASWILSMAY</sequence>
<reference evidence="1 2" key="1">
    <citation type="submission" date="2017-01" db="EMBL/GenBank/DDBJ databases">
        <authorList>
            <person name="Mah S.A."/>
            <person name="Swanson W.J."/>
            <person name="Moy G.W."/>
            <person name="Vacquier V.D."/>
        </authorList>
    </citation>
    <scope>NUCLEOTIDE SEQUENCE [LARGE SCALE GENOMIC DNA]</scope>
    <source>
        <strain evidence="1 2">GSMNP</strain>
    </source>
</reference>
<proteinExistence type="predicted"/>
<evidence type="ECO:0000313" key="2">
    <source>
        <dbReference type="Proteomes" id="UP000187283"/>
    </source>
</evidence>
<dbReference type="EMBL" id="LSSN01005481">
    <property type="protein sequence ID" value="OMJ09390.1"/>
    <property type="molecule type" value="Genomic_DNA"/>
</dbReference>
<name>A0A1R1X454_9FUNG</name>
<accession>A0A1R1X454</accession>